<sequence>MKELKIDFLGSESENGASLVCGVDGCMIDTGLQQENADNFNERKD</sequence>
<dbReference type="EMBL" id="WLCG01000007">
    <property type="protein sequence ID" value="MTB64549.1"/>
    <property type="molecule type" value="Genomic_DNA"/>
</dbReference>
<evidence type="ECO:0000313" key="3">
    <source>
        <dbReference type="Proteomes" id="UP000435060"/>
    </source>
</evidence>
<dbReference type="RefSeq" id="WP_154608429.1">
    <property type="nucleotide sequence ID" value="NZ_CP072115.1"/>
</dbReference>
<reference evidence="1 3" key="2">
    <citation type="submission" date="2019-11" db="EMBL/GenBank/DDBJ databases">
        <title>Streptococcis sp. isolated from the respiratory tract of Marmot.</title>
        <authorList>
            <person name="Zhang G."/>
        </authorList>
    </citation>
    <scope>NUCLEOTIDE SEQUENCE [LARGE SCALE GENOMIC DNA]</scope>
    <source>
        <strain evidence="3">zg-86</strain>
        <strain evidence="1">Zg-86</strain>
    </source>
</reference>
<gene>
    <name evidence="1" type="ORF">GGG87_06030</name>
    <name evidence="2" type="ORF">GGH11_06065</name>
</gene>
<proteinExistence type="predicted"/>
<dbReference type="EMBL" id="WUBJ01000006">
    <property type="protein sequence ID" value="MWV56536.1"/>
    <property type="molecule type" value="Genomic_DNA"/>
</dbReference>
<comment type="caution">
    <text evidence="2">The sequence shown here is derived from an EMBL/GenBank/DDBJ whole genome shotgun (WGS) entry which is preliminary data.</text>
</comment>
<organism evidence="2 4">
    <name type="scientific">Streptococcus zhangguiae</name>
    <dbReference type="NCBI Taxonomy" id="2664091"/>
    <lineage>
        <taxon>Bacteria</taxon>
        <taxon>Bacillati</taxon>
        <taxon>Bacillota</taxon>
        <taxon>Bacilli</taxon>
        <taxon>Lactobacillales</taxon>
        <taxon>Streptococcaceae</taxon>
        <taxon>Streptococcus</taxon>
    </lineage>
</organism>
<dbReference type="AlphaFoldDB" id="A0A6I4R9R7"/>
<keyword evidence="3" id="KW-1185">Reference proteome</keyword>
<dbReference type="Proteomes" id="UP000435423">
    <property type="component" value="Unassembled WGS sequence"/>
</dbReference>
<name>A0A6I4R9R7_9STRE</name>
<evidence type="ECO:0000313" key="2">
    <source>
        <dbReference type="EMBL" id="MWV56536.1"/>
    </source>
</evidence>
<accession>A0A6I4R9R7</accession>
<dbReference type="Proteomes" id="UP000435060">
    <property type="component" value="Unassembled WGS sequence"/>
</dbReference>
<evidence type="ECO:0000313" key="1">
    <source>
        <dbReference type="EMBL" id="MTB64549.1"/>
    </source>
</evidence>
<reference evidence="2 4" key="1">
    <citation type="submission" date="2019-10" db="EMBL/GenBank/DDBJ databases">
        <title>Streptococcis sp, isolated from the respiratory tract of Marmot.</title>
        <authorList>
            <person name="Zhang G."/>
        </authorList>
    </citation>
    <scope>NUCLEOTIDE SEQUENCE [LARGE SCALE GENOMIC DNA]</scope>
    <source>
        <strain evidence="4">zg-70</strain>
        <strain evidence="2">Zg-70</strain>
    </source>
</reference>
<protein>
    <submittedName>
        <fullName evidence="2">Uncharacterized protein</fullName>
    </submittedName>
</protein>
<evidence type="ECO:0000313" key="4">
    <source>
        <dbReference type="Proteomes" id="UP000435423"/>
    </source>
</evidence>